<evidence type="ECO:0000256" key="1">
    <source>
        <dbReference type="ARBA" id="ARBA00003195"/>
    </source>
</evidence>
<evidence type="ECO:0000256" key="16">
    <source>
        <dbReference type="ARBA" id="ARBA00046528"/>
    </source>
</evidence>
<keyword evidence="6" id="KW-0679">Respiratory chain</keyword>
<comment type="function">
    <text evidence="1">Accessory subunit of the mitochondrial membrane respiratory chain NADH dehydrogenase (Complex I), that is believed not to be involved in catalysis. Complex I functions in the transfer of electrons from NADH to the respiratory chain. The immediate electron acceptor for the enzyme is believed to be ubiquinone.</text>
</comment>
<evidence type="ECO:0000256" key="5">
    <source>
        <dbReference type="ARBA" id="ARBA00022448"/>
    </source>
</evidence>
<evidence type="ECO:0000256" key="3">
    <source>
        <dbReference type="ARBA" id="ARBA00008915"/>
    </source>
</evidence>
<protein>
    <recommendedName>
        <fullName evidence="4">NADH dehydrogenase [ubiquinone] 1 beta subcomplex subunit 11, mitochondrial</fullName>
    </recommendedName>
    <alternativeName>
        <fullName evidence="15">Complex I-ESSS</fullName>
    </alternativeName>
    <alternativeName>
        <fullName evidence="14">NADH-ubiquinone oxidoreductase ESSS subunit</fullName>
    </alternativeName>
</protein>
<keyword evidence="10" id="KW-0249">Electron transport</keyword>
<keyword evidence="5" id="KW-0813">Transport</keyword>
<evidence type="ECO:0000256" key="8">
    <source>
        <dbReference type="ARBA" id="ARBA00022792"/>
    </source>
</evidence>
<keyword evidence="9" id="KW-0809">Transit peptide</keyword>
<dbReference type="EMBL" id="QWIK01000969">
    <property type="protein sequence ID" value="RMX98890.1"/>
    <property type="molecule type" value="Genomic_DNA"/>
</dbReference>
<evidence type="ECO:0000256" key="12">
    <source>
        <dbReference type="ARBA" id="ARBA00023128"/>
    </source>
</evidence>
<proteinExistence type="inferred from homology"/>
<dbReference type="AlphaFoldDB" id="A0A3M6Y7Y2"/>
<dbReference type="Pfam" id="PF10183">
    <property type="entry name" value="ESSS"/>
    <property type="match status" value="1"/>
</dbReference>
<evidence type="ECO:0000256" key="13">
    <source>
        <dbReference type="ARBA" id="ARBA00023136"/>
    </source>
</evidence>
<evidence type="ECO:0000256" key="10">
    <source>
        <dbReference type="ARBA" id="ARBA00022982"/>
    </source>
</evidence>
<evidence type="ECO:0000256" key="11">
    <source>
        <dbReference type="ARBA" id="ARBA00022989"/>
    </source>
</evidence>
<sequence length="199" mass="22534">MDDGKERTVSCRRRCQQVRNLYPCQNRQLPLPTPSCANPTSAACSAGDSTHLPHDDKLANDTPRYLYTYSDRTADMSLARTARLISSPRARLQLIPNLTAARAPQHRTLSTTSALRAGDHAHEDHYEPPNGWLFGVKPGEKYENEGWENIWYYGFFGSLVFGLVGYCYKPDTSIQTWALEEARRRLEAEGILEDSEKAR</sequence>
<comment type="caution">
    <text evidence="17">The sequence shown here is derived from an EMBL/GenBank/DDBJ whole genome shotgun (WGS) entry which is preliminary data.</text>
</comment>
<evidence type="ECO:0000256" key="9">
    <source>
        <dbReference type="ARBA" id="ARBA00022946"/>
    </source>
</evidence>
<name>A0A3M6Y7Y2_HORWE</name>
<evidence type="ECO:0000256" key="2">
    <source>
        <dbReference type="ARBA" id="ARBA00004434"/>
    </source>
</evidence>
<keyword evidence="7" id="KW-0812">Transmembrane</keyword>
<keyword evidence="12" id="KW-0496">Mitochondrion</keyword>
<dbReference type="GO" id="GO:0005743">
    <property type="term" value="C:mitochondrial inner membrane"/>
    <property type="evidence" value="ECO:0007669"/>
    <property type="project" value="UniProtKB-SubCell"/>
</dbReference>
<evidence type="ECO:0000313" key="17">
    <source>
        <dbReference type="EMBL" id="RMX98890.1"/>
    </source>
</evidence>
<comment type="similarity">
    <text evidence="3">Belongs to the complex I NDUFB11 subunit family.</text>
</comment>
<keyword evidence="13" id="KW-0472">Membrane</keyword>
<accession>A0A3M6Y7Y2</accession>
<dbReference type="PANTHER" id="PTHR40637">
    <property type="entry name" value="ESSS SUBUNIT OF NADH:UBIQUINONE OXIDOREDUCTASE (COMPLEX I) PROTEIN"/>
    <property type="match status" value="1"/>
</dbReference>
<reference evidence="17 18" key="1">
    <citation type="journal article" date="2018" name="BMC Genomics">
        <title>Genomic evidence for intraspecific hybridization in a clonal and extremely halotolerant yeast.</title>
        <authorList>
            <person name="Gostincar C."/>
            <person name="Stajich J.E."/>
            <person name="Zupancic J."/>
            <person name="Zalar P."/>
            <person name="Gunde-Cimerman N."/>
        </authorList>
    </citation>
    <scope>NUCLEOTIDE SEQUENCE [LARGE SCALE GENOMIC DNA]</scope>
    <source>
        <strain evidence="17 18">EXF-6654</strain>
    </source>
</reference>
<evidence type="ECO:0000256" key="15">
    <source>
        <dbReference type="ARBA" id="ARBA00031387"/>
    </source>
</evidence>
<evidence type="ECO:0000313" key="18">
    <source>
        <dbReference type="Proteomes" id="UP000282582"/>
    </source>
</evidence>
<comment type="subcellular location">
    <subcellularLocation>
        <location evidence="2">Mitochondrion inner membrane</location>
        <topology evidence="2">Single-pass membrane protein</topology>
    </subcellularLocation>
</comment>
<evidence type="ECO:0000256" key="7">
    <source>
        <dbReference type="ARBA" id="ARBA00022692"/>
    </source>
</evidence>
<dbReference type="VEuPathDB" id="FungiDB:BTJ68_01568"/>
<evidence type="ECO:0000256" key="4">
    <source>
        <dbReference type="ARBA" id="ARBA00018632"/>
    </source>
</evidence>
<evidence type="ECO:0000256" key="6">
    <source>
        <dbReference type="ARBA" id="ARBA00022660"/>
    </source>
</evidence>
<dbReference type="Proteomes" id="UP000282582">
    <property type="component" value="Unassembled WGS sequence"/>
</dbReference>
<keyword evidence="11" id="KW-1133">Transmembrane helix</keyword>
<keyword evidence="8" id="KW-0999">Mitochondrion inner membrane</keyword>
<dbReference type="PANTHER" id="PTHR40637:SF1">
    <property type="entry name" value="ESSS SUBUNIT OF NADH:UBIQUINONE OXIDOREDUCTASE (COMPLEX I) PROTEIN"/>
    <property type="match status" value="1"/>
</dbReference>
<gene>
    <name evidence="17" type="ORF">D0868_09840</name>
</gene>
<evidence type="ECO:0000256" key="14">
    <source>
        <dbReference type="ARBA" id="ARBA00030753"/>
    </source>
</evidence>
<dbReference type="InterPro" id="IPR019329">
    <property type="entry name" value="NADH_UbQ_OxRdtase_ESSS_su"/>
</dbReference>
<comment type="subunit">
    <text evidence="16">Complex I is composed of 45 different subunits. Interacts with BCAP31.</text>
</comment>
<organism evidence="17 18">
    <name type="scientific">Hortaea werneckii</name>
    <name type="common">Black yeast</name>
    <name type="synonym">Cladosporium werneckii</name>
    <dbReference type="NCBI Taxonomy" id="91943"/>
    <lineage>
        <taxon>Eukaryota</taxon>
        <taxon>Fungi</taxon>
        <taxon>Dikarya</taxon>
        <taxon>Ascomycota</taxon>
        <taxon>Pezizomycotina</taxon>
        <taxon>Dothideomycetes</taxon>
        <taxon>Dothideomycetidae</taxon>
        <taxon>Mycosphaerellales</taxon>
        <taxon>Teratosphaeriaceae</taxon>
        <taxon>Hortaea</taxon>
    </lineage>
</organism>